<feature type="compositionally biased region" description="Polar residues" evidence="10">
    <location>
        <begin position="451"/>
        <end position="461"/>
    </location>
</feature>
<evidence type="ECO:0000313" key="13">
    <source>
        <dbReference type="Proteomes" id="UP000226192"/>
    </source>
</evidence>
<dbReference type="OrthoDB" id="2874149at2759"/>
<feature type="transmembrane region" description="Helical" evidence="11">
    <location>
        <begin position="104"/>
        <end position="125"/>
    </location>
</feature>
<evidence type="ECO:0000256" key="11">
    <source>
        <dbReference type="SAM" id="Phobius"/>
    </source>
</evidence>
<dbReference type="EMBL" id="NJET01000010">
    <property type="protein sequence ID" value="PHH66117.1"/>
    <property type="molecule type" value="Genomic_DNA"/>
</dbReference>
<evidence type="ECO:0000256" key="2">
    <source>
        <dbReference type="ARBA" id="ARBA00011085"/>
    </source>
</evidence>
<name>A0A2C5YBN0_9HYPO</name>
<keyword evidence="6" id="KW-0297">G-protein coupled receptor</keyword>
<keyword evidence="13" id="KW-1185">Reference proteome</keyword>
<evidence type="ECO:0000256" key="9">
    <source>
        <dbReference type="ARBA" id="ARBA00023224"/>
    </source>
</evidence>
<keyword evidence="5 11" id="KW-1133">Transmembrane helix</keyword>
<gene>
    <name evidence="12" type="ORF">CDD81_180</name>
</gene>
<keyword evidence="8" id="KW-0675">Receptor</keyword>
<proteinExistence type="inferred from homology"/>
<feature type="transmembrane region" description="Helical" evidence="11">
    <location>
        <begin position="146"/>
        <end position="167"/>
    </location>
</feature>
<dbReference type="Pfam" id="PF02076">
    <property type="entry name" value="STE3"/>
    <property type="match status" value="1"/>
</dbReference>
<keyword evidence="7 11" id="KW-0472">Membrane</keyword>
<feature type="transmembrane region" description="Helical" evidence="11">
    <location>
        <begin position="34"/>
        <end position="54"/>
    </location>
</feature>
<comment type="similarity">
    <text evidence="2">Belongs to the G-protein coupled receptor 4 family.</text>
</comment>
<evidence type="ECO:0000313" key="12">
    <source>
        <dbReference type="EMBL" id="PHH66117.1"/>
    </source>
</evidence>
<evidence type="ECO:0000256" key="4">
    <source>
        <dbReference type="ARBA" id="ARBA00022692"/>
    </source>
</evidence>
<dbReference type="InterPro" id="IPR001499">
    <property type="entry name" value="GPCR_STE3"/>
</dbReference>
<organism evidence="12 13">
    <name type="scientific">Ophiocordyceps australis</name>
    <dbReference type="NCBI Taxonomy" id="1399860"/>
    <lineage>
        <taxon>Eukaryota</taxon>
        <taxon>Fungi</taxon>
        <taxon>Dikarya</taxon>
        <taxon>Ascomycota</taxon>
        <taxon>Pezizomycotina</taxon>
        <taxon>Sordariomycetes</taxon>
        <taxon>Hypocreomycetidae</taxon>
        <taxon>Hypocreales</taxon>
        <taxon>Ophiocordycipitaceae</taxon>
        <taxon>Ophiocordyceps</taxon>
    </lineage>
</organism>
<sequence length="477" mass="53289">MNQSTTISSFMQDTALVFRAPSPSYTPRGVTANLVARVSLSLVANVICLVPLRLLHRNGEFAAAVFVATVELLNLETIVLSLTWRNDDVDSFWPGYGLCDVDGFFHNAATSLYATCLLAIVRNLAQQVGMMRASPLSCREKKWRNIKQALVMFPLPIVQLAMTWPVTSQRFQVGTLVGCSWIPHPSWPNLVFFVLPLVVVGVVTAGYAVLTYYRYRQISKSTQPAISSDRSALRRSQRTKRRLYLMVISILVPYLPVVIAFGVINILNKHGLLPYDYYQMHRRILPTPWNTIALYPSSDVPWLDTNVCYINILSSVSIFLFFGTTKDAMNQYRCVFLALGLARLFPRLNEVYDPDSSSRTASSFASSYTTVMGKCKTSKYGSYSSSGRWPSIHTLSTTEPRDQHFVMPATDLERGPGPDAAHRRNPFPWRTTLSLTVPFSLAWLLSRRPSNKSSTPLQASGSKAPLSRQDVPASTPP</sequence>
<keyword evidence="9" id="KW-0807">Transducer</keyword>
<feature type="transmembrane region" description="Helical" evidence="11">
    <location>
        <begin position="187"/>
        <end position="210"/>
    </location>
</feature>
<keyword evidence="3" id="KW-0589">Pheromone response</keyword>
<feature type="transmembrane region" description="Helical" evidence="11">
    <location>
        <begin position="243"/>
        <end position="267"/>
    </location>
</feature>
<evidence type="ECO:0000256" key="1">
    <source>
        <dbReference type="ARBA" id="ARBA00004141"/>
    </source>
</evidence>
<protein>
    <recommendedName>
        <fullName evidence="14">Pheromone a factor receptor</fullName>
    </recommendedName>
</protein>
<evidence type="ECO:0000256" key="6">
    <source>
        <dbReference type="ARBA" id="ARBA00023040"/>
    </source>
</evidence>
<dbReference type="AlphaFoldDB" id="A0A2C5YBN0"/>
<accession>A0A2C5YBN0</accession>
<reference evidence="12 13" key="1">
    <citation type="submission" date="2017-06" db="EMBL/GenBank/DDBJ databases">
        <title>Ant-infecting Ophiocordyceps genomes reveal a high diversity of potential behavioral manipulation genes and a possible major role for enterotoxins.</title>
        <authorList>
            <person name="De Bekker C."/>
            <person name="Evans H.C."/>
            <person name="Brachmann A."/>
            <person name="Hughes D.P."/>
        </authorList>
    </citation>
    <scope>NUCLEOTIDE SEQUENCE [LARGE SCALE GENOMIC DNA]</scope>
    <source>
        <strain evidence="12 13">Map64</strain>
    </source>
</reference>
<dbReference type="PANTHER" id="PTHR28097">
    <property type="entry name" value="PHEROMONE A FACTOR RECEPTOR"/>
    <property type="match status" value="1"/>
</dbReference>
<dbReference type="PANTHER" id="PTHR28097:SF1">
    <property type="entry name" value="PHEROMONE A FACTOR RECEPTOR"/>
    <property type="match status" value="1"/>
</dbReference>
<evidence type="ECO:0000256" key="3">
    <source>
        <dbReference type="ARBA" id="ARBA00022507"/>
    </source>
</evidence>
<feature type="transmembrane region" description="Helical" evidence="11">
    <location>
        <begin position="302"/>
        <end position="323"/>
    </location>
</feature>
<evidence type="ECO:0000256" key="7">
    <source>
        <dbReference type="ARBA" id="ARBA00023136"/>
    </source>
</evidence>
<comment type="caution">
    <text evidence="12">The sequence shown here is derived from an EMBL/GenBank/DDBJ whole genome shotgun (WGS) entry which is preliminary data.</text>
</comment>
<feature type="transmembrane region" description="Helical" evidence="11">
    <location>
        <begin position="61"/>
        <end position="84"/>
    </location>
</feature>
<feature type="region of interest" description="Disordered" evidence="10">
    <location>
        <begin position="449"/>
        <end position="477"/>
    </location>
</feature>
<evidence type="ECO:0000256" key="10">
    <source>
        <dbReference type="SAM" id="MobiDB-lite"/>
    </source>
</evidence>
<dbReference type="GO" id="GO:0004932">
    <property type="term" value="F:mating-type factor pheromone receptor activity"/>
    <property type="evidence" value="ECO:0007669"/>
    <property type="project" value="InterPro"/>
</dbReference>
<dbReference type="Proteomes" id="UP000226192">
    <property type="component" value="Unassembled WGS sequence"/>
</dbReference>
<dbReference type="GO" id="GO:0000750">
    <property type="term" value="P:pheromone-dependent signal transduction involved in conjugation with cellular fusion"/>
    <property type="evidence" value="ECO:0007669"/>
    <property type="project" value="TreeGrafter"/>
</dbReference>
<keyword evidence="4 11" id="KW-0812">Transmembrane</keyword>
<comment type="subcellular location">
    <subcellularLocation>
        <location evidence="1">Membrane</location>
        <topology evidence="1">Multi-pass membrane protein</topology>
    </subcellularLocation>
</comment>
<evidence type="ECO:0000256" key="5">
    <source>
        <dbReference type="ARBA" id="ARBA00022989"/>
    </source>
</evidence>
<dbReference type="GO" id="GO:0005886">
    <property type="term" value="C:plasma membrane"/>
    <property type="evidence" value="ECO:0007669"/>
    <property type="project" value="TreeGrafter"/>
</dbReference>
<evidence type="ECO:0008006" key="14">
    <source>
        <dbReference type="Google" id="ProtNLM"/>
    </source>
</evidence>
<evidence type="ECO:0000256" key="8">
    <source>
        <dbReference type="ARBA" id="ARBA00023170"/>
    </source>
</evidence>